<keyword evidence="2" id="KW-1185">Reference proteome</keyword>
<feature type="non-terminal residue" evidence="1">
    <location>
        <position position="1"/>
    </location>
</feature>
<dbReference type="EMBL" id="CAJVPP010007043">
    <property type="protein sequence ID" value="CAG8683953.1"/>
    <property type="molecule type" value="Genomic_DNA"/>
</dbReference>
<dbReference type="AlphaFoldDB" id="A0A9N9EM95"/>
<sequence length="59" mass="6715">SKFISIIEKLNIALSETDRLNIQEFVLTLSPSIKRVEFSDCNGNIPAILHHNNFHLLPL</sequence>
<reference evidence="1" key="1">
    <citation type="submission" date="2021-06" db="EMBL/GenBank/DDBJ databases">
        <authorList>
            <person name="Kallberg Y."/>
            <person name="Tangrot J."/>
            <person name="Rosling A."/>
        </authorList>
    </citation>
    <scope>NUCLEOTIDE SEQUENCE</scope>
    <source>
        <strain evidence="1">87-6 pot B 2015</strain>
    </source>
</reference>
<gene>
    <name evidence="1" type="ORF">FMOSSE_LOCUS13037</name>
</gene>
<organism evidence="1 2">
    <name type="scientific">Funneliformis mosseae</name>
    <name type="common">Endomycorrhizal fungus</name>
    <name type="synonym">Glomus mosseae</name>
    <dbReference type="NCBI Taxonomy" id="27381"/>
    <lineage>
        <taxon>Eukaryota</taxon>
        <taxon>Fungi</taxon>
        <taxon>Fungi incertae sedis</taxon>
        <taxon>Mucoromycota</taxon>
        <taxon>Glomeromycotina</taxon>
        <taxon>Glomeromycetes</taxon>
        <taxon>Glomerales</taxon>
        <taxon>Glomeraceae</taxon>
        <taxon>Funneliformis</taxon>
    </lineage>
</organism>
<dbReference type="Proteomes" id="UP000789375">
    <property type="component" value="Unassembled WGS sequence"/>
</dbReference>
<evidence type="ECO:0000313" key="2">
    <source>
        <dbReference type="Proteomes" id="UP000789375"/>
    </source>
</evidence>
<comment type="caution">
    <text evidence="1">The sequence shown here is derived from an EMBL/GenBank/DDBJ whole genome shotgun (WGS) entry which is preliminary data.</text>
</comment>
<accession>A0A9N9EM95</accession>
<name>A0A9N9EM95_FUNMO</name>
<protein>
    <submittedName>
        <fullName evidence="1">5271_t:CDS:1</fullName>
    </submittedName>
</protein>
<proteinExistence type="predicted"/>
<evidence type="ECO:0000313" key="1">
    <source>
        <dbReference type="EMBL" id="CAG8683953.1"/>
    </source>
</evidence>